<dbReference type="GO" id="GO:0020037">
    <property type="term" value="F:heme binding"/>
    <property type="evidence" value="ECO:0007669"/>
    <property type="project" value="InterPro"/>
</dbReference>
<keyword evidence="10 15" id="KW-0560">Oxidoreductase</keyword>
<evidence type="ECO:0000256" key="5">
    <source>
        <dbReference type="ARBA" id="ARBA00010617"/>
    </source>
</evidence>
<dbReference type="PRINTS" id="PR00463">
    <property type="entry name" value="EP450I"/>
</dbReference>
<keyword evidence="8" id="KW-0256">Endoplasmic reticulum</keyword>
<dbReference type="FunFam" id="1.10.630.10:FF:000238">
    <property type="entry name" value="Cytochrome P450 2A6"/>
    <property type="match status" value="1"/>
</dbReference>
<organism evidence="17 18">
    <name type="scientific">Caerostris extrusa</name>
    <name type="common">Bark spider</name>
    <name type="synonym">Caerostris bankana</name>
    <dbReference type="NCBI Taxonomy" id="172846"/>
    <lineage>
        <taxon>Eukaryota</taxon>
        <taxon>Metazoa</taxon>
        <taxon>Ecdysozoa</taxon>
        <taxon>Arthropoda</taxon>
        <taxon>Chelicerata</taxon>
        <taxon>Arachnida</taxon>
        <taxon>Araneae</taxon>
        <taxon>Araneomorphae</taxon>
        <taxon>Entelegynae</taxon>
        <taxon>Araneoidea</taxon>
        <taxon>Araneidae</taxon>
        <taxon>Caerostris</taxon>
    </lineage>
</organism>
<evidence type="ECO:0000256" key="10">
    <source>
        <dbReference type="ARBA" id="ARBA00023002"/>
    </source>
</evidence>
<keyword evidence="16" id="KW-0812">Transmembrane</keyword>
<dbReference type="Gene3D" id="1.10.630.10">
    <property type="entry name" value="Cytochrome P450"/>
    <property type="match status" value="1"/>
</dbReference>
<dbReference type="SUPFAM" id="SSF48264">
    <property type="entry name" value="Cytochrome P450"/>
    <property type="match status" value="1"/>
</dbReference>
<evidence type="ECO:0000256" key="12">
    <source>
        <dbReference type="ARBA" id="ARBA00023033"/>
    </source>
</evidence>
<evidence type="ECO:0000313" key="18">
    <source>
        <dbReference type="Proteomes" id="UP001054945"/>
    </source>
</evidence>
<evidence type="ECO:0000256" key="9">
    <source>
        <dbReference type="ARBA" id="ARBA00022848"/>
    </source>
</evidence>
<proteinExistence type="inferred from homology"/>
<sequence>MMSSLMRLVLGEREQPVIEWFSSGFIFLCLSIMFIESVSSISPISLSLAVVCILIAIVYYSLKEKNLPPGPVGLPYFGYWPFLKNDKSNLQLEQLTKKYGDLFCFTSAGRLYLHLGSFKALREAHINKADSFAGRYTDFNLLSYCFRDGVGFVNGEAWKELRKFFLQILKERGVISVKDSLSGSMYEAIKSAIDFIKEKKGEPINIIELVNNKCNTILRTMLFGDNGMTEEQITELTDLYNVVMMCMTPNNLLLTGNFARLAIFPFLKGYKEAMVCDEKIEKMLYKVIDEHKSTYNEEHVRDIIDDYFKERDVRRSKGDPTAKHFTDKALMSSLKQFVGDGVLAVASFVSLIIKILVEHPEEQKKVYEEIIDVVGIDRQPTVEDKSKLTYTNAFILETLRTSDFFSFVPCLECTRETTLRGFRIPKGTITLMNLYSSHYDSEVYEDPHKFDPSRYIIKDGQRRPELPITFGVGRRSCIGEGFTMMQVFLFLTTIVKNFQLSLPKGEKLSPTKICCLENYLSWPIQEIKNDARE</sequence>
<evidence type="ECO:0000256" key="1">
    <source>
        <dbReference type="ARBA" id="ARBA00001971"/>
    </source>
</evidence>
<evidence type="ECO:0000256" key="6">
    <source>
        <dbReference type="ARBA" id="ARBA00022617"/>
    </source>
</evidence>
<dbReference type="InterPro" id="IPR002401">
    <property type="entry name" value="Cyt_P450_E_grp-I"/>
</dbReference>
<dbReference type="GO" id="GO:0008395">
    <property type="term" value="F:steroid hydroxylase activity"/>
    <property type="evidence" value="ECO:0007669"/>
    <property type="project" value="TreeGrafter"/>
</dbReference>
<feature type="transmembrane region" description="Helical" evidence="16">
    <location>
        <begin position="20"/>
        <end position="38"/>
    </location>
</feature>
<keyword evidence="12 15" id="KW-0503">Monooxygenase</keyword>
<evidence type="ECO:0000256" key="13">
    <source>
        <dbReference type="ARBA" id="ARBA00023136"/>
    </source>
</evidence>
<evidence type="ECO:0000256" key="7">
    <source>
        <dbReference type="ARBA" id="ARBA00022723"/>
    </source>
</evidence>
<dbReference type="PRINTS" id="PR00385">
    <property type="entry name" value="P450"/>
</dbReference>
<comment type="caution">
    <text evidence="17">The sequence shown here is derived from an EMBL/GenBank/DDBJ whole genome shotgun (WGS) entry which is preliminary data.</text>
</comment>
<evidence type="ECO:0000256" key="14">
    <source>
        <dbReference type="PIRSR" id="PIRSR602401-1"/>
    </source>
</evidence>
<accession>A0AAV4NQ10</accession>
<keyword evidence="9" id="KW-0492">Microsome</keyword>
<evidence type="ECO:0000256" key="4">
    <source>
        <dbReference type="ARBA" id="ARBA00004406"/>
    </source>
</evidence>
<dbReference type="GO" id="GO:0006082">
    <property type="term" value="P:organic acid metabolic process"/>
    <property type="evidence" value="ECO:0007669"/>
    <property type="project" value="TreeGrafter"/>
</dbReference>
<keyword evidence="11 14" id="KW-0408">Iron</keyword>
<reference evidence="17 18" key="1">
    <citation type="submission" date="2021-06" db="EMBL/GenBank/DDBJ databases">
        <title>Caerostris extrusa draft genome.</title>
        <authorList>
            <person name="Kono N."/>
            <person name="Arakawa K."/>
        </authorList>
    </citation>
    <scope>NUCLEOTIDE SEQUENCE [LARGE SCALE GENOMIC DNA]</scope>
</reference>
<evidence type="ECO:0000313" key="17">
    <source>
        <dbReference type="EMBL" id="GIX85850.1"/>
    </source>
</evidence>
<dbReference type="GO" id="GO:0016712">
    <property type="term" value="F:oxidoreductase activity, acting on paired donors, with incorporation or reduction of molecular oxygen, reduced flavin or flavoprotein as one donor, and incorporation of one atom of oxygen"/>
    <property type="evidence" value="ECO:0007669"/>
    <property type="project" value="TreeGrafter"/>
</dbReference>
<dbReference type="InterPro" id="IPR001128">
    <property type="entry name" value="Cyt_P450"/>
</dbReference>
<keyword evidence="7 14" id="KW-0479">Metal-binding</keyword>
<dbReference type="InterPro" id="IPR017972">
    <property type="entry name" value="Cyt_P450_CS"/>
</dbReference>
<name>A0AAV4NQ10_CAEEX</name>
<evidence type="ECO:0000256" key="3">
    <source>
        <dbReference type="ARBA" id="ARBA00004174"/>
    </source>
</evidence>
<keyword evidence="18" id="KW-1185">Reference proteome</keyword>
<dbReference type="GO" id="GO:0005506">
    <property type="term" value="F:iron ion binding"/>
    <property type="evidence" value="ECO:0007669"/>
    <property type="project" value="InterPro"/>
</dbReference>
<keyword evidence="6 14" id="KW-0349">Heme</keyword>
<evidence type="ECO:0000256" key="2">
    <source>
        <dbReference type="ARBA" id="ARBA00003690"/>
    </source>
</evidence>
<dbReference type="Pfam" id="PF00067">
    <property type="entry name" value="p450"/>
    <property type="match status" value="1"/>
</dbReference>
<gene>
    <name evidence="17" type="primary">CYP2F3</name>
    <name evidence="17" type="ORF">CEXT_614921</name>
</gene>
<comment type="function">
    <text evidence="2">May be involved in the metabolism of insect hormones and in the breakdown of synthetic insecticides.</text>
</comment>
<keyword evidence="16" id="KW-1133">Transmembrane helix</keyword>
<evidence type="ECO:0000256" key="11">
    <source>
        <dbReference type="ARBA" id="ARBA00023004"/>
    </source>
</evidence>
<dbReference type="EMBL" id="BPLR01021098">
    <property type="protein sequence ID" value="GIX85850.1"/>
    <property type="molecule type" value="Genomic_DNA"/>
</dbReference>
<feature type="binding site" description="axial binding residue" evidence="14">
    <location>
        <position position="477"/>
    </location>
    <ligand>
        <name>heme</name>
        <dbReference type="ChEBI" id="CHEBI:30413"/>
    </ligand>
    <ligandPart>
        <name>Fe</name>
        <dbReference type="ChEBI" id="CHEBI:18248"/>
    </ligandPart>
</feature>
<dbReference type="PROSITE" id="PS00086">
    <property type="entry name" value="CYTOCHROME_P450"/>
    <property type="match status" value="1"/>
</dbReference>
<evidence type="ECO:0000256" key="16">
    <source>
        <dbReference type="SAM" id="Phobius"/>
    </source>
</evidence>
<dbReference type="PANTHER" id="PTHR24300:SF403">
    <property type="entry name" value="CYTOCHROME P450 306A1"/>
    <property type="match status" value="1"/>
</dbReference>
<dbReference type="AlphaFoldDB" id="A0AAV4NQ10"/>
<comment type="subcellular location">
    <subcellularLocation>
        <location evidence="4">Endoplasmic reticulum membrane</location>
        <topology evidence="4">Peripheral membrane protein</topology>
    </subcellularLocation>
    <subcellularLocation>
        <location evidence="3">Microsome membrane</location>
        <topology evidence="3">Peripheral membrane protein</topology>
    </subcellularLocation>
</comment>
<keyword evidence="13 16" id="KW-0472">Membrane</keyword>
<comment type="cofactor">
    <cofactor evidence="1 14">
        <name>heme</name>
        <dbReference type="ChEBI" id="CHEBI:30413"/>
    </cofactor>
</comment>
<feature type="transmembrane region" description="Helical" evidence="16">
    <location>
        <begin position="44"/>
        <end position="62"/>
    </location>
</feature>
<dbReference type="GO" id="GO:0006805">
    <property type="term" value="P:xenobiotic metabolic process"/>
    <property type="evidence" value="ECO:0007669"/>
    <property type="project" value="TreeGrafter"/>
</dbReference>
<dbReference type="Proteomes" id="UP001054945">
    <property type="component" value="Unassembled WGS sequence"/>
</dbReference>
<dbReference type="InterPro" id="IPR050182">
    <property type="entry name" value="Cytochrome_P450_fam2"/>
</dbReference>
<dbReference type="GO" id="GO:0005789">
    <property type="term" value="C:endoplasmic reticulum membrane"/>
    <property type="evidence" value="ECO:0007669"/>
    <property type="project" value="UniProtKB-SubCell"/>
</dbReference>
<evidence type="ECO:0000256" key="8">
    <source>
        <dbReference type="ARBA" id="ARBA00022824"/>
    </source>
</evidence>
<protein>
    <submittedName>
        <fullName evidence="17">Cytochrome P450 2F3</fullName>
    </submittedName>
</protein>
<comment type="similarity">
    <text evidence="5 15">Belongs to the cytochrome P450 family.</text>
</comment>
<evidence type="ECO:0000256" key="15">
    <source>
        <dbReference type="RuleBase" id="RU000461"/>
    </source>
</evidence>
<dbReference type="PANTHER" id="PTHR24300">
    <property type="entry name" value="CYTOCHROME P450 508A4-RELATED"/>
    <property type="match status" value="1"/>
</dbReference>
<dbReference type="InterPro" id="IPR036396">
    <property type="entry name" value="Cyt_P450_sf"/>
</dbReference>